<dbReference type="InterPro" id="IPR025944">
    <property type="entry name" value="Sigma_54_int_dom_CS"/>
</dbReference>
<proteinExistence type="predicted"/>
<dbReference type="SMART" id="SM00382">
    <property type="entry name" value="AAA"/>
    <property type="match status" value="1"/>
</dbReference>
<dbReference type="InterPro" id="IPR027417">
    <property type="entry name" value="P-loop_NTPase"/>
</dbReference>
<dbReference type="Proteomes" id="UP000076586">
    <property type="component" value="Unassembled WGS sequence"/>
</dbReference>
<evidence type="ECO:0000256" key="5">
    <source>
        <dbReference type="ARBA" id="ARBA00023163"/>
    </source>
</evidence>
<dbReference type="CDD" id="cd00009">
    <property type="entry name" value="AAA"/>
    <property type="match status" value="1"/>
</dbReference>
<dbReference type="PRINTS" id="PR01590">
    <property type="entry name" value="HTHFIS"/>
</dbReference>
<feature type="domain" description="Sigma-54 factor interaction" evidence="6">
    <location>
        <begin position="203"/>
        <end position="432"/>
    </location>
</feature>
<dbReference type="GO" id="GO:0005524">
    <property type="term" value="F:ATP binding"/>
    <property type="evidence" value="ECO:0007669"/>
    <property type="project" value="UniProtKB-KW"/>
</dbReference>
<dbReference type="STRING" id="681398.PJIAN_236"/>
<evidence type="ECO:0000256" key="2">
    <source>
        <dbReference type="ARBA" id="ARBA00022840"/>
    </source>
</evidence>
<dbReference type="InterPro" id="IPR009057">
    <property type="entry name" value="Homeodomain-like_sf"/>
</dbReference>
<keyword evidence="2" id="KW-0067">ATP-binding</keyword>
<dbReference type="Gene3D" id="1.10.10.60">
    <property type="entry name" value="Homeodomain-like"/>
    <property type="match status" value="1"/>
</dbReference>
<dbReference type="FunFam" id="3.40.50.300:FF:000006">
    <property type="entry name" value="DNA-binding transcriptional regulator NtrC"/>
    <property type="match status" value="1"/>
</dbReference>
<protein>
    <submittedName>
        <fullName evidence="7">Nif-specific regulatory protein</fullName>
    </submittedName>
</protein>
<dbReference type="Gene3D" id="3.40.50.300">
    <property type="entry name" value="P-loop containing nucleotide triphosphate hydrolases"/>
    <property type="match status" value="1"/>
</dbReference>
<dbReference type="SUPFAM" id="SSF55781">
    <property type="entry name" value="GAF domain-like"/>
    <property type="match status" value="1"/>
</dbReference>
<dbReference type="SUPFAM" id="SSF52540">
    <property type="entry name" value="P-loop containing nucleoside triphosphate hydrolases"/>
    <property type="match status" value="1"/>
</dbReference>
<dbReference type="SUPFAM" id="SSF46689">
    <property type="entry name" value="Homeodomain-like"/>
    <property type="match status" value="1"/>
</dbReference>
<organism evidence="7 8">
    <name type="scientific">Paludibacter jiangxiensis</name>
    <dbReference type="NCBI Taxonomy" id="681398"/>
    <lineage>
        <taxon>Bacteria</taxon>
        <taxon>Pseudomonadati</taxon>
        <taxon>Bacteroidota</taxon>
        <taxon>Bacteroidia</taxon>
        <taxon>Bacteroidales</taxon>
        <taxon>Paludibacteraceae</taxon>
        <taxon>Paludibacter</taxon>
    </lineage>
</organism>
<dbReference type="InterPro" id="IPR002197">
    <property type="entry name" value="HTH_Fis"/>
</dbReference>
<sequence>MFCERTKRNCFAESDLTFLFTISDIISKSQNINKDLELVLANLCKFLNAQYSMITIINRNAAIIEISAAYGLTDEEKHRGVYKIGEGVIGEVVRTKKAKIIADVSKDPHFLNKTGIATDLVHNTAFLCIPIISEDEITGTLSIHKYYSRVTDFSPELKFMNLVGLLIGKNVALRQKQIEEMEQLRAENRRLKESPLAHRPDNIVGNSSLMNDLYGMIEKVAPINTTVMIRGESGVGKELIAEAIHRASTRKNGPFIKVNCSALPETLIESELFGHEKGSFTGANTQHAGRFEMADGGTIFLDEIGEVPLSIQVKLLRVLQQRQFERVGGTKTLDVNVRVITATNRNLEDMIKENKFREDFYYRINVFPIYVPALRERRADIPILVDHFIDKLNRINGTAVKRITSGALDLLMMYHWPGNIRELENVIERAMVLSSDNVIRSYTLPPTLQTAASSGTPSKGTLNNVLEKVEKQMILDTLIATRGNSAKAAQTLGITERIMGLRIQKYQIDVQNYKHLSDDDNN</sequence>
<dbReference type="GO" id="GO:0006355">
    <property type="term" value="P:regulation of DNA-templated transcription"/>
    <property type="evidence" value="ECO:0007669"/>
    <property type="project" value="InterPro"/>
</dbReference>
<accession>A0A161LE77</accession>
<dbReference type="InterPro" id="IPR025943">
    <property type="entry name" value="Sigma_54_int_dom_ATP-bd_2"/>
</dbReference>
<keyword evidence="5" id="KW-0804">Transcription</keyword>
<evidence type="ECO:0000256" key="4">
    <source>
        <dbReference type="ARBA" id="ARBA00023125"/>
    </source>
</evidence>
<dbReference type="Pfam" id="PF01590">
    <property type="entry name" value="GAF"/>
    <property type="match status" value="1"/>
</dbReference>
<dbReference type="InterPro" id="IPR003593">
    <property type="entry name" value="AAA+_ATPase"/>
</dbReference>
<dbReference type="InterPro" id="IPR025662">
    <property type="entry name" value="Sigma_54_int_dom_ATP-bd_1"/>
</dbReference>
<dbReference type="PANTHER" id="PTHR32071:SF57">
    <property type="entry name" value="C4-DICARBOXYLATE TRANSPORT TRANSCRIPTIONAL REGULATORY PROTEIN DCTD"/>
    <property type="match status" value="1"/>
</dbReference>
<reference evidence="8" key="1">
    <citation type="submission" date="2016-04" db="EMBL/GenBank/DDBJ databases">
        <title>Draft genome sequence of Paludibacter jiangxiensis strain NM7.</title>
        <authorList>
            <person name="Qiu Y."/>
            <person name="Matsuura N."/>
            <person name="Ohashi A."/>
            <person name="Tourlousse M.D."/>
            <person name="Sekiguchi Y."/>
        </authorList>
    </citation>
    <scope>NUCLEOTIDE SEQUENCE [LARGE SCALE GENOMIC DNA]</scope>
    <source>
        <strain evidence="8">NM7</strain>
    </source>
</reference>
<dbReference type="PROSITE" id="PS00675">
    <property type="entry name" value="SIGMA54_INTERACT_1"/>
    <property type="match status" value="1"/>
</dbReference>
<reference evidence="8" key="2">
    <citation type="journal article" date="2017" name="Genome Announc.">
        <title>Draft genome sequence of Paludibacter jiangxiensis NM7(T), a propionate-producing fermentative bacterium.</title>
        <authorList>
            <person name="Qiu Y.-L."/>
            <person name="Tourlousse D.M."/>
            <person name="Matsuura N."/>
            <person name="Ohashi A."/>
            <person name="Sekiguchi Y."/>
        </authorList>
    </citation>
    <scope>NUCLEOTIDE SEQUENCE [LARGE SCALE GENOMIC DNA]</scope>
    <source>
        <strain evidence="8">NM7</strain>
    </source>
</reference>
<evidence type="ECO:0000313" key="8">
    <source>
        <dbReference type="Proteomes" id="UP000076586"/>
    </source>
</evidence>
<keyword evidence="3" id="KW-0805">Transcription regulation</keyword>
<dbReference type="Pfam" id="PF00158">
    <property type="entry name" value="Sigma54_activat"/>
    <property type="match status" value="1"/>
</dbReference>
<dbReference type="InterPro" id="IPR058031">
    <property type="entry name" value="AAA_lid_NorR"/>
</dbReference>
<dbReference type="AlphaFoldDB" id="A0A161LE77"/>
<dbReference type="InterPro" id="IPR002078">
    <property type="entry name" value="Sigma_54_int"/>
</dbReference>
<dbReference type="Pfam" id="PF25601">
    <property type="entry name" value="AAA_lid_14"/>
    <property type="match status" value="1"/>
</dbReference>
<dbReference type="Gene3D" id="3.30.450.40">
    <property type="match status" value="1"/>
</dbReference>
<keyword evidence="1" id="KW-0547">Nucleotide-binding</keyword>
<name>A0A161LE77_9BACT</name>
<dbReference type="Pfam" id="PF02954">
    <property type="entry name" value="HTH_8"/>
    <property type="match status" value="1"/>
</dbReference>
<evidence type="ECO:0000256" key="3">
    <source>
        <dbReference type="ARBA" id="ARBA00023015"/>
    </source>
</evidence>
<dbReference type="OrthoDB" id="9767722at2"/>
<keyword evidence="4" id="KW-0238">DNA-binding</keyword>
<evidence type="ECO:0000259" key="6">
    <source>
        <dbReference type="PROSITE" id="PS50045"/>
    </source>
</evidence>
<dbReference type="EMBL" id="BDCR01000002">
    <property type="protein sequence ID" value="GAT62477.1"/>
    <property type="molecule type" value="Genomic_DNA"/>
</dbReference>
<dbReference type="GO" id="GO:0043565">
    <property type="term" value="F:sequence-specific DNA binding"/>
    <property type="evidence" value="ECO:0007669"/>
    <property type="project" value="InterPro"/>
</dbReference>
<dbReference type="PANTHER" id="PTHR32071">
    <property type="entry name" value="TRANSCRIPTIONAL REGULATORY PROTEIN"/>
    <property type="match status" value="1"/>
</dbReference>
<evidence type="ECO:0000256" key="1">
    <source>
        <dbReference type="ARBA" id="ARBA00022741"/>
    </source>
</evidence>
<dbReference type="InterPro" id="IPR003018">
    <property type="entry name" value="GAF"/>
</dbReference>
<dbReference type="RefSeq" id="WP_068702837.1">
    <property type="nucleotide sequence ID" value="NZ_BDCR01000002.1"/>
</dbReference>
<gene>
    <name evidence="7" type="ORF">PJIAN_236</name>
</gene>
<dbReference type="PROSITE" id="PS50045">
    <property type="entry name" value="SIGMA54_INTERACT_4"/>
    <property type="match status" value="1"/>
</dbReference>
<dbReference type="PROSITE" id="PS00688">
    <property type="entry name" value="SIGMA54_INTERACT_3"/>
    <property type="match status" value="1"/>
</dbReference>
<evidence type="ECO:0000313" key="7">
    <source>
        <dbReference type="EMBL" id="GAT62477.1"/>
    </source>
</evidence>
<keyword evidence="8" id="KW-1185">Reference proteome</keyword>
<dbReference type="InterPro" id="IPR029016">
    <property type="entry name" value="GAF-like_dom_sf"/>
</dbReference>
<comment type="caution">
    <text evidence="7">The sequence shown here is derived from an EMBL/GenBank/DDBJ whole genome shotgun (WGS) entry which is preliminary data.</text>
</comment>
<dbReference type="SMART" id="SM00065">
    <property type="entry name" value="GAF"/>
    <property type="match status" value="1"/>
</dbReference>
<dbReference type="PROSITE" id="PS00676">
    <property type="entry name" value="SIGMA54_INTERACT_2"/>
    <property type="match status" value="1"/>
</dbReference>
<dbReference type="Gene3D" id="1.10.8.60">
    <property type="match status" value="1"/>
</dbReference>